<dbReference type="Proteomes" id="UP001562354">
    <property type="component" value="Unassembled WGS sequence"/>
</dbReference>
<dbReference type="Gene3D" id="3.10.310.10">
    <property type="entry name" value="Diaminopimelate Epimerase, Chain A, domain 1"/>
    <property type="match status" value="2"/>
</dbReference>
<dbReference type="Pfam" id="PF02567">
    <property type="entry name" value="PhzC-PhzF"/>
    <property type="match status" value="2"/>
</dbReference>
<dbReference type="PANTHER" id="PTHR13774:SF32">
    <property type="entry name" value="ANTISENSE-ENHANCING SEQUENCE 1"/>
    <property type="match status" value="1"/>
</dbReference>
<proteinExistence type="predicted"/>
<dbReference type="RefSeq" id="XP_069203731.1">
    <property type="nucleotide sequence ID" value="XM_069340259.1"/>
</dbReference>
<dbReference type="SUPFAM" id="SSF54506">
    <property type="entry name" value="Diaminopimelate epimerase-like"/>
    <property type="match status" value="1"/>
</dbReference>
<comment type="caution">
    <text evidence="1">The sequence shown here is derived from an EMBL/GenBank/DDBJ whole genome shotgun (WGS) entry which is preliminary data.</text>
</comment>
<organism evidence="1 2">
    <name type="scientific">Neodothiora populina</name>
    <dbReference type="NCBI Taxonomy" id="2781224"/>
    <lineage>
        <taxon>Eukaryota</taxon>
        <taxon>Fungi</taxon>
        <taxon>Dikarya</taxon>
        <taxon>Ascomycota</taxon>
        <taxon>Pezizomycotina</taxon>
        <taxon>Dothideomycetes</taxon>
        <taxon>Dothideomycetidae</taxon>
        <taxon>Dothideales</taxon>
        <taxon>Dothioraceae</taxon>
        <taxon>Neodothiora</taxon>
    </lineage>
</organism>
<evidence type="ECO:0008006" key="3">
    <source>
        <dbReference type="Google" id="ProtNLM"/>
    </source>
</evidence>
<keyword evidence="2" id="KW-1185">Reference proteome</keyword>
<dbReference type="EMBL" id="JBFMKM010000003">
    <property type="protein sequence ID" value="KAL1310882.1"/>
    <property type="molecule type" value="Genomic_DNA"/>
</dbReference>
<dbReference type="NCBIfam" id="TIGR00654">
    <property type="entry name" value="PhzF_family"/>
    <property type="match status" value="1"/>
</dbReference>
<dbReference type="InterPro" id="IPR003719">
    <property type="entry name" value="Phenazine_PhzF-like"/>
</dbReference>
<evidence type="ECO:0000313" key="1">
    <source>
        <dbReference type="EMBL" id="KAL1310882.1"/>
    </source>
</evidence>
<sequence>MASLTYTTLDVFTNKKYAGNPLAVVHLPSDISLTQTQKQTIAREFNYSETVFLHVPASNTSPSALTGKDATDEIPEWRLDIFTIDAEIPFAGHPTIGSAVHVLKQRAQALQQASPSSSSASLIRGRFAIKAGKLNLTYDPISKQARALIPHNLHIHSAHNISLSSVLDMQSRLARILSQAQNPVEQSDFNVISPVKGMTFATLSLPSLEALAAVSTCPAIPRADLKLDEDWDVGPVFYFFYVFLPSSPSDTGSESGEEVIRLRTRMMEPAFEDPATGSASAGLAAFIALREYNSSKNKAEGKRQVFKFEMTQAVEMGRQSDIGVEVAIGENGEVESVELAGGAEEVMQGRVFYE</sequence>
<gene>
    <name evidence="1" type="ORF">AAFC00_001113</name>
</gene>
<dbReference type="GeneID" id="95974816"/>
<dbReference type="PANTHER" id="PTHR13774">
    <property type="entry name" value="PHENAZINE BIOSYNTHESIS PROTEIN"/>
    <property type="match status" value="1"/>
</dbReference>
<reference evidence="1 2" key="1">
    <citation type="submission" date="2024-07" db="EMBL/GenBank/DDBJ databases">
        <title>Draft sequence of the Neodothiora populina.</title>
        <authorList>
            <person name="Drown D.D."/>
            <person name="Schuette U.S."/>
            <person name="Buechlein A.B."/>
            <person name="Rusch D.R."/>
            <person name="Winton L.W."/>
            <person name="Adams G.A."/>
        </authorList>
    </citation>
    <scope>NUCLEOTIDE SEQUENCE [LARGE SCALE GENOMIC DNA]</scope>
    <source>
        <strain evidence="1 2">CPC 39397</strain>
    </source>
</reference>
<name>A0ABR3PN80_9PEZI</name>
<protein>
    <recommendedName>
        <fullName evidence="3">Phenazine biosynthesis protein</fullName>
    </recommendedName>
</protein>
<accession>A0ABR3PN80</accession>
<evidence type="ECO:0000313" key="2">
    <source>
        <dbReference type="Proteomes" id="UP001562354"/>
    </source>
</evidence>